<dbReference type="STRING" id="1317121.ATO11_07630"/>
<sequence length="146" mass="16179">MSGGPALRAATPLDAGRIGALFSAFVDDNDWMPRLHTRAEDVAHAGTLISRGWVTVADDAAGFLARDGEVIHALYVHRDRRGEGLGSALLAAAKEQSDRLRLWTFQANARAQAFYLARGFTESLRTDGRTNDERLPDIEYIWRRDP</sequence>
<evidence type="ECO:0000313" key="5">
    <source>
        <dbReference type="Proteomes" id="UP000036938"/>
    </source>
</evidence>
<dbReference type="InterPro" id="IPR050680">
    <property type="entry name" value="YpeA/RimI_acetyltransf"/>
</dbReference>
<evidence type="ECO:0000256" key="1">
    <source>
        <dbReference type="ARBA" id="ARBA00022679"/>
    </source>
</evidence>
<dbReference type="Gene3D" id="3.40.630.30">
    <property type="match status" value="1"/>
</dbReference>
<reference evidence="4 5" key="1">
    <citation type="journal article" date="2015" name="Int. J. Syst. Evol. Microbiol.">
        <title>Aestuariivita atlantica sp. nov., isolated from deep sea sediment of the Atlantic Ocean.</title>
        <authorList>
            <person name="Li G."/>
            <person name="Lai Q."/>
            <person name="Du Y."/>
            <person name="Liu X."/>
            <person name="Sun F."/>
            <person name="Shao Z."/>
        </authorList>
    </citation>
    <scope>NUCLEOTIDE SEQUENCE [LARGE SCALE GENOMIC DNA]</scope>
    <source>
        <strain evidence="4 5">22II-S11-z3</strain>
    </source>
</reference>
<name>A0A0L1JQU8_9RHOB</name>
<protein>
    <recommendedName>
        <fullName evidence="3">N-acetyltransferase domain-containing protein</fullName>
    </recommendedName>
</protein>
<dbReference type="GO" id="GO:0016747">
    <property type="term" value="F:acyltransferase activity, transferring groups other than amino-acyl groups"/>
    <property type="evidence" value="ECO:0007669"/>
    <property type="project" value="InterPro"/>
</dbReference>
<comment type="caution">
    <text evidence="4">The sequence shown here is derived from an EMBL/GenBank/DDBJ whole genome shotgun (WGS) entry which is preliminary data.</text>
</comment>
<organism evidence="4 5">
    <name type="scientific">Pseudaestuariivita atlantica</name>
    <dbReference type="NCBI Taxonomy" id="1317121"/>
    <lineage>
        <taxon>Bacteria</taxon>
        <taxon>Pseudomonadati</taxon>
        <taxon>Pseudomonadota</taxon>
        <taxon>Alphaproteobacteria</taxon>
        <taxon>Rhodobacterales</taxon>
        <taxon>Paracoccaceae</taxon>
        <taxon>Pseudaestuariivita</taxon>
    </lineage>
</organism>
<dbReference type="Proteomes" id="UP000036938">
    <property type="component" value="Unassembled WGS sequence"/>
</dbReference>
<dbReference type="PANTHER" id="PTHR43420">
    <property type="entry name" value="ACETYLTRANSFERASE"/>
    <property type="match status" value="1"/>
</dbReference>
<dbReference type="RefSeq" id="WP_050530250.1">
    <property type="nucleotide sequence ID" value="NZ_AQQZ01000003.1"/>
</dbReference>
<dbReference type="Pfam" id="PF13508">
    <property type="entry name" value="Acetyltransf_7"/>
    <property type="match status" value="1"/>
</dbReference>
<feature type="domain" description="N-acetyltransferase" evidence="3">
    <location>
        <begin position="5"/>
        <end position="145"/>
    </location>
</feature>
<evidence type="ECO:0000256" key="2">
    <source>
        <dbReference type="ARBA" id="ARBA00023315"/>
    </source>
</evidence>
<dbReference type="EMBL" id="AQQZ01000003">
    <property type="protein sequence ID" value="KNG94105.1"/>
    <property type="molecule type" value="Genomic_DNA"/>
</dbReference>
<accession>A0A0L1JQU8</accession>
<keyword evidence="5" id="KW-1185">Reference proteome</keyword>
<evidence type="ECO:0000259" key="3">
    <source>
        <dbReference type="PROSITE" id="PS51186"/>
    </source>
</evidence>
<dbReference type="SUPFAM" id="SSF55729">
    <property type="entry name" value="Acyl-CoA N-acyltransferases (Nat)"/>
    <property type="match status" value="1"/>
</dbReference>
<dbReference type="PROSITE" id="PS51186">
    <property type="entry name" value="GNAT"/>
    <property type="match status" value="1"/>
</dbReference>
<keyword evidence="1" id="KW-0808">Transferase</keyword>
<evidence type="ECO:0000313" key="4">
    <source>
        <dbReference type="EMBL" id="KNG94105.1"/>
    </source>
</evidence>
<keyword evidence="2" id="KW-0012">Acyltransferase</keyword>
<dbReference type="InterPro" id="IPR016181">
    <property type="entry name" value="Acyl_CoA_acyltransferase"/>
</dbReference>
<proteinExistence type="predicted"/>
<gene>
    <name evidence="4" type="ORF">ATO11_07630</name>
</gene>
<dbReference type="InterPro" id="IPR000182">
    <property type="entry name" value="GNAT_dom"/>
</dbReference>
<dbReference type="CDD" id="cd04301">
    <property type="entry name" value="NAT_SF"/>
    <property type="match status" value="1"/>
</dbReference>
<dbReference type="AlphaFoldDB" id="A0A0L1JQU8"/>